<dbReference type="EMBL" id="BARU01048490">
    <property type="protein sequence ID" value="GAH96774.1"/>
    <property type="molecule type" value="Genomic_DNA"/>
</dbReference>
<proteinExistence type="predicted"/>
<organism evidence="1">
    <name type="scientific">marine sediment metagenome</name>
    <dbReference type="NCBI Taxonomy" id="412755"/>
    <lineage>
        <taxon>unclassified sequences</taxon>
        <taxon>metagenomes</taxon>
        <taxon>ecological metagenomes</taxon>
    </lineage>
</organism>
<protein>
    <submittedName>
        <fullName evidence="1">Uncharacterized protein</fullName>
    </submittedName>
</protein>
<accession>X1L2U9</accession>
<evidence type="ECO:0000313" key="1">
    <source>
        <dbReference type="EMBL" id="GAH96774.1"/>
    </source>
</evidence>
<dbReference type="AlphaFoldDB" id="X1L2U9"/>
<gene>
    <name evidence="1" type="ORF">S03H2_72037</name>
</gene>
<feature type="non-terminal residue" evidence="1">
    <location>
        <position position="37"/>
    </location>
</feature>
<comment type="caution">
    <text evidence="1">The sequence shown here is derived from an EMBL/GenBank/DDBJ whole genome shotgun (WGS) entry which is preliminary data.</text>
</comment>
<sequence length="37" mass="4263">MNGNMADFTDDHLVKQAKQGDVDAFAELICRFQEKIY</sequence>
<reference evidence="1" key="1">
    <citation type="journal article" date="2014" name="Front. Microbiol.">
        <title>High frequency of phylogenetically diverse reductive dehalogenase-homologous genes in deep subseafloor sedimentary metagenomes.</title>
        <authorList>
            <person name="Kawai M."/>
            <person name="Futagami T."/>
            <person name="Toyoda A."/>
            <person name="Takaki Y."/>
            <person name="Nishi S."/>
            <person name="Hori S."/>
            <person name="Arai W."/>
            <person name="Tsubouchi T."/>
            <person name="Morono Y."/>
            <person name="Uchiyama I."/>
            <person name="Ito T."/>
            <person name="Fujiyama A."/>
            <person name="Inagaki F."/>
            <person name="Takami H."/>
        </authorList>
    </citation>
    <scope>NUCLEOTIDE SEQUENCE</scope>
    <source>
        <strain evidence="1">Expedition CK06-06</strain>
    </source>
</reference>
<name>X1L2U9_9ZZZZ</name>